<dbReference type="InterPro" id="IPR018389">
    <property type="entry name" value="DctP_fam"/>
</dbReference>
<dbReference type="InterPro" id="IPR026289">
    <property type="entry name" value="SBP_TakP-like"/>
</dbReference>
<keyword evidence="3" id="KW-0479">Metal-binding</keyword>
<keyword evidence="1 4" id="KW-0732">Signal</keyword>
<keyword evidence="6" id="KW-1185">Reference proteome</keyword>
<dbReference type="OrthoDB" id="9769667at2"/>
<dbReference type="PANTHER" id="PTHR33376:SF5">
    <property type="entry name" value="EXTRACYTOPLASMIC SOLUTE RECEPTOR PROTEIN"/>
    <property type="match status" value="1"/>
</dbReference>
<evidence type="ECO:0000256" key="3">
    <source>
        <dbReference type="PIRSR" id="PIRSR039026-2"/>
    </source>
</evidence>
<evidence type="ECO:0000313" key="5">
    <source>
        <dbReference type="EMBL" id="KIX12757.1"/>
    </source>
</evidence>
<dbReference type="PATRIC" id="fig|1429043.3.peg.3610"/>
<dbReference type="Proteomes" id="UP000032233">
    <property type="component" value="Unassembled WGS sequence"/>
</dbReference>
<dbReference type="PIRSF" id="PIRSF039026">
    <property type="entry name" value="SiaP"/>
    <property type="match status" value="1"/>
</dbReference>
<feature type="binding site" evidence="3">
    <location>
        <position position="214"/>
    </location>
    <ligand>
        <name>Na(+)</name>
        <dbReference type="ChEBI" id="CHEBI:29101"/>
    </ligand>
</feature>
<dbReference type="InParanoid" id="A0A0D2GCS6"/>
<sequence>MPRLKSLTLLATAVALALFMCAGPAAAKVVVKTQLLYNTSLPCLGESTPWFAEQIKIASDGQLRFKLFDPGKLVPPMEILESVSKGRINAGSTAAGFWAGKIPAAPLFSSVPFGPEAPEYVAWLLEGNGMKLYQEMYDQAGYNVKVLPMAIIAPETAGWYTKEVNSPEDLKGLTMRFYGLGGQVMQKLGVNVTLLPPGEIFPALEKKAIDATEFSMPSLDKNLGFYKVCKYNYYPGWHQQATITELLINKDFWNKKLNDSQRKLIELTCMATVLKILAKGEATQAAIIRSNAEKHGVKNMYYSKQMLDTFRKAWEEVAKEQAEKDAFFKKAYEDLTEFRKNYSTWSRLGFLPRDTGAE</sequence>
<feature type="binding site" evidence="2">
    <location>
        <position position="176"/>
    </location>
    <ligand>
        <name>substrate</name>
    </ligand>
</feature>
<feature type="binding site" evidence="3">
    <location>
        <position position="239"/>
    </location>
    <ligand>
        <name>substrate</name>
    </ligand>
</feature>
<dbReference type="GO" id="GO:0031317">
    <property type="term" value="C:tripartite ATP-independent periplasmic transporter complex"/>
    <property type="evidence" value="ECO:0007669"/>
    <property type="project" value="InterPro"/>
</dbReference>
<dbReference type="Pfam" id="PF03480">
    <property type="entry name" value="DctP"/>
    <property type="match status" value="1"/>
</dbReference>
<dbReference type="Gene3D" id="3.40.190.170">
    <property type="entry name" value="Bacterial extracellular solute-binding protein, family 7"/>
    <property type="match status" value="1"/>
</dbReference>
<dbReference type="EMBL" id="AZAC01000023">
    <property type="protein sequence ID" value="KIX12757.1"/>
    <property type="molecule type" value="Genomic_DNA"/>
</dbReference>
<feature type="binding site" evidence="3">
    <location>
        <position position="213"/>
    </location>
    <ligand>
        <name>substrate</name>
    </ligand>
</feature>
<reference evidence="5 6" key="1">
    <citation type="submission" date="2013-11" db="EMBL/GenBank/DDBJ databases">
        <title>Metagenomic analysis of a methanogenic consortium involved in long chain n-alkane degradation.</title>
        <authorList>
            <person name="Davidova I.A."/>
            <person name="Callaghan A.V."/>
            <person name="Wawrik B."/>
            <person name="Pruitt S."/>
            <person name="Marks C."/>
            <person name="Duncan K.E."/>
            <person name="Suflita J.M."/>
        </authorList>
    </citation>
    <scope>NUCLEOTIDE SEQUENCE [LARGE SCALE GENOMIC DNA]</scope>
    <source>
        <strain evidence="5 6">SPR</strain>
    </source>
</reference>
<dbReference type="Gene3D" id="3.40.190.10">
    <property type="entry name" value="Periplasmic binding protein-like II"/>
    <property type="match status" value="1"/>
</dbReference>
<dbReference type="RefSeq" id="WP_044350135.1">
    <property type="nucleotide sequence ID" value="NZ_AZAC01000023.1"/>
</dbReference>
<feature type="chain" id="PRO_5002242740" evidence="4">
    <location>
        <begin position="28"/>
        <end position="358"/>
    </location>
</feature>
<protein>
    <submittedName>
        <fullName evidence="5">C4-dicarboxylate ABC transporter</fullName>
    </submittedName>
</protein>
<name>A0A0D2GCS6_9BACT</name>
<evidence type="ECO:0000256" key="2">
    <source>
        <dbReference type="PIRSR" id="PIRSR039026-1"/>
    </source>
</evidence>
<dbReference type="GO" id="GO:0046872">
    <property type="term" value="F:metal ion binding"/>
    <property type="evidence" value="ECO:0007669"/>
    <property type="project" value="UniProtKB-KW"/>
</dbReference>
<organism evidence="5 6">
    <name type="scientific">Dethiosulfatarculus sandiegensis</name>
    <dbReference type="NCBI Taxonomy" id="1429043"/>
    <lineage>
        <taxon>Bacteria</taxon>
        <taxon>Pseudomonadati</taxon>
        <taxon>Thermodesulfobacteriota</taxon>
        <taxon>Desulfarculia</taxon>
        <taxon>Desulfarculales</taxon>
        <taxon>Desulfarculaceae</taxon>
        <taxon>Dethiosulfatarculus</taxon>
    </lineage>
</organism>
<dbReference type="AlphaFoldDB" id="A0A0D2GCS6"/>
<dbReference type="GO" id="GO:0055085">
    <property type="term" value="P:transmembrane transport"/>
    <property type="evidence" value="ECO:0007669"/>
    <property type="project" value="InterPro"/>
</dbReference>
<accession>A0A0D2GCS6</accession>
<dbReference type="STRING" id="1429043.X474_17065"/>
<feature type="signal peptide" evidence="4">
    <location>
        <begin position="1"/>
        <end position="27"/>
    </location>
</feature>
<dbReference type="CDD" id="cd13604">
    <property type="entry name" value="PBP2_TRAP_ketoacid_lactate_like"/>
    <property type="match status" value="1"/>
</dbReference>
<comment type="caution">
    <text evidence="5">The sequence shown here is derived from an EMBL/GenBank/DDBJ whole genome shotgun (WGS) entry which is preliminary data.</text>
</comment>
<feature type="binding site" evidence="2">
    <location>
        <position position="155"/>
    </location>
    <ligand>
        <name>substrate</name>
    </ligand>
</feature>
<evidence type="ECO:0000256" key="4">
    <source>
        <dbReference type="SAM" id="SignalP"/>
    </source>
</evidence>
<dbReference type="InterPro" id="IPR038404">
    <property type="entry name" value="TRAP_DctP_sf"/>
</dbReference>
<proteinExistence type="predicted"/>
<dbReference type="PANTHER" id="PTHR33376">
    <property type="match status" value="1"/>
</dbReference>
<gene>
    <name evidence="5" type="ORF">X474_17065</name>
</gene>
<evidence type="ECO:0000256" key="1">
    <source>
        <dbReference type="ARBA" id="ARBA00022729"/>
    </source>
</evidence>
<evidence type="ECO:0000313" key="6">
    <source>
        <dbReference type="Proteomes" id="UP000032233"/>
    </source>
</evidence>
<dbReference type="NCBIfam" id="NF037995">
    <property type="entry name" value="TRAP_S1"/>
    <property type="match status" value="1"/>
</dbReference>